<dbReference type="GO" id="GO:0003723">
    <property type="term" value="F:RNA binding"/>
    <property type="evidence" value="ECO:0007669"/>
    <property type="project" value="InterPro"/>
</dbReference>
<comment type="caution">
    <text evidence="12">The sequence shown here is derived from an EMBL/GenBank/DDBJ whole genome shotgun (WGS) entry which is preliminary data.</text>
</comment>
<dbReference type="InterPro" id="IPR036430">
    <property type="entry name" value="RNase_T2-like_sf"/>
</dbReference>
<sequence length="255" mass="27638">MASLRSIIPVMAALSGVIAASNVSCPSDLPLSCHNTTAVANTCCFIPAGQILQTQFWDTDPAAGPSDSWTIHGLWPDYCDGTYPQFCDSSREYTNIKSLVSKFLGASTLSYIETYWVSDDGDDESFWEHEFSKHGTCISTLNPSCYSNYQTGEEVGDYVKTLVSLFKTLPTYDWLKAAGITPSTSKTYTSSAIQAALEAQHGAKVTLGCSGKYLDEVWYHYNVKGSLQDGTFVAADPDGSKSSCPTTGVKYVPKN</sequence>
<dbReference type="InterPro" id="IPR033697">
    <property type="entry name" value="Ribonuclease_T2_eukaryotic"/>
</dbReference>
<name>A0A9P5LIS5_9HYPO</name>
<keyword evidence="13" id="KW-1185">Reference proteome</keyword>
<dbReference type="GO" id="GO:0033897">
    <property type="term" value="F:ribonuclease T2 activity"/>
    <property type="evidence" value="ECO:0007669"/>
    <property type="project" value="UniProtKB-EC"/>
</dbReference>
<reference evidence="12" key="1">
    <citation type="submission" date="2020-03" db="EMBL/GenBank/DDBJ databases">
        <title>Draft Genome Sequence of Cylindrodendrum hubeiense.</title>
        <authorList>
            <person name="Buettner E."/>
            <person name="Kellner H."/>
        </authorList>
    </citation>
    <scope>NUCLEOTIDE SEQUENCE</scope>
    <source>
        <strain evidence="12">IHI 201604</strain>
    </source>
</reference>
<feature type="active site" evidence="9">
    <location>
        <position position="130"/>
    </location>
</feature>
<keyword evidence="5" id="KW-0378">Hydrolase</keyword>
<evidence type="ECO:0000256" key="9">
    <source>
        <dbReference type="PIRSR" id="PIRSR633697-1"/>
    </source>
</evidence>
<evidence type="ECO:0000256" key="8">
    <source>
        <dbReference type="ARBA" id="ARBA00023239"/>
    </source>
</evidence>
<evidence type="ECO:0000256" key="2">
    <source>
        <dbReference type="ARBA" id="ARBA00012571"/>
    </source>
</evidence>
<feature type="signal peptide" evidence="11">
    <location>
        <begin position="1"/>
        <end position="20"/>
    </location>
</feature>
<dbReference type="CDD" id="cd01061">
    <property type="entry name" value="RNase_T2_euk"/>
    <property type="match status" value="1"/>
</dbReference>
<dbReference type="InterPro" id="IPR033130">
    <property type="entry name" value="RNase_T2_His_AS_2"/>
</dbReference>
<dbReference type="EMBL" id="JAANBB010000053">
    <property type="protein sequence ID" value="KAF7552918.1"/>
    <property type="molecule type" value="Genomic_DNA"/>
</dbReference>
<dbReference type="Proteomes" id="UP000722485">
    <property type="component" value="Unassembled WGS sequence"/>
</dbReference>
<evidence type="ECO:0000256" key="10">
    <source>
        <dbReference type="RuleBase" id="RU004328"/>
    </source>
</evidence>
<keyword evidence="4" id="KW-0255">Endonuclease</keyword>
<dbReference type="Gene3D" id="3.90.730.10">
    <property type="entry name" value="Ribonuclease T2-like"/>
    <property type="match status" value="1"/>
</dbReference>
<keyword evidence="7" id="KW-0325">Glycoprotein</keyword>
<dbReference type="EC" id="4.6.1.19" evidence="2"/>
<evidence type="ECO:0000256" key="5">
    <source>
        <dbReference type="ARBA" id="ARBA00022801"/>
    </source>
</evidence>
<evidence type="ECO:0000313" key="13">
    <source>
        <dbReference type="Proteomes" id="UP000722485"/>
    </source>
</evidence>
<dbReference type="PANTHER" id="PTHR11240:SF22">
    <property type="entry name" value="RIBONUCLEASE T2"/>
    <property type="match status" value="1"/>
</dbReference>
<keyword evidence="3" id="KW-0540">Nuclease</keyword>
<feature type="active site" evidence="9">
    <location>
        <position position="72"/>
    </location>
</feature>
<dbReference type="InterPro" id="IPR001568">
    <property type="entry name" value="RNase_T2-like"/>
</dbReference>
<dbReference type="GO" id="GO:0016787">
    <property type="term" value="F:hydrolase activity"/>
    <property type="evidence" value="ECO:0007669"/>
    <property type="project" value="UniProtKB-KW"/>
</dbReference>
<feature type="chain" id="PRO_5040297087" description="ribonuclease T2" evidence="11">
    <location>
        <begin position="21"/>
        <end position="255"/>
    </location>
</feature>
<keyword evidence="11" id="KW-0732">Signal</keyword>
<dbReference type="Pfam" id="PF00445">
    <property type="entry name" value="Ribonuclease_T2"/>
    <property type="match status" value="1"/>
</dbReference>
<evidence type="ECO:0000256" key="3">
    <source>
        <dbReference type="ARBA" id="ARBA00022722"/>
    </source>
</evidence>
<dbReference type="PANTHER" id="PTHR11240">
    <property type="entry name" value="RIBONUCLEASE T2"/>
    <property type="match status" value="1"/>
</dbReference>
<gene>
    <name evidence="12" type="ORF">G7Z17_g3999</name>
</gene>
<dbReference type="InterPro" id="IPR018188">
    <property type="entry name" value="RNase_T2_His_AS_1"/>
</dbReference>
<dbReference type="PROSITE" id="PS00531">
    <property type="entry name" value="RNASE_T2_2"/>
    <property type="match status" value="1"/>
</dbReference>
<feature type="active site" evidence="9">
    <location>
        <position position="134"/>
    </location>
</feature>
<evidence type="ECO:0000313" key="12">
    <source>
        <dbReference type="EMBL" id="KAF7552918.1"/>
    </source>
</evidence>
<dbReference type="AlphaFoldDB" id="A0A9P5LIS5"/>
<protein>
    <recommendedName>
        <fullName evidence="2">ribonuclease T2</fullName>
        <ecNumber evidence="2">4.6.1.19</ecNumber>
    </recommendedName>
</protein>
<dbReference type="OrthoDB" id="435754at2759"/>
<evidence type="ECO:0000256" key="7">
    <source>
        <dbReference type="ARBA" id="ARBA00023180"/>
    </source>
</evidence>
<dbReference type="GO" id="GO:0006401">
    <property type="term" value="P:RNA catabolic process"/>
    <property type="evidence" value="ECO:0007669"/>
    <property type="project" value="TreeGrafter"/>
</dbReference>
<proteinExistence type="inferred from homology"/>
<keyword evidence="6" id="KW-1015">Disulfide bond</keyword>
<accession>A0A9P5LIS5</accession>
<comment type="similarity">
    <text evidence="1 10">Belongs to the RNase T2 family.</text>
</comment>
<keyword evidence="8" id="KW-0456">Lyase</keyword>
<organism evidence="12 13">
    <name type="scientific">Cylindrodendrum hubeiense</name>
    <dbReference type="NCBI Taxonomy" id="595255"/>
    <lineage>
        <taxon>Eukaryota</taxon>
        <taxon>Fungi</taxon>
        <taxon>Dikarya</taxon>
        <taxon>Ascomycota</taxon>
        <taxon>Pezizomycotina</taxon>
        <taxon>Sordariomycetes</taxon>
        <taxon>Hypocreomycetidae</taxon>
        <taxon>Hypocreales</taxon>
        <taxon>Nectriaceae</taxon>
        <taxon>Cylindrodendrum</taxon>
    </lineage>
</organism>
<evidence type="ECO:0000256" key="1">
    <source>
        <dbReference type="ARBA" id="ARBA00007469"/>
    </source>
</evidence>
<dbReference type="GO" id="GO:0005576">
    <property type="term" value="C:extracellular region"/>
    <property type="evidence" value="ECO:0007669"/>
    <property type="project" value="TreeGrafter"/>
</dbReference>
<evidence type="ECO:0000256" key="4">
    <source>
        <dbReference type="ARBA" id="ARBA00022759"/>
    </source>
</evidence>
<dbReference type="PROSITE" id="PS00530">
    <property type="entry name" value="RNASE_T2_1"/>
    <property type="match status" value="1"/>
</dbReference>
<evidence type="ECO:0000256" key="6">
    <source>
        <dbReference type="ARBA" id="ARBA00023157"/>
    </source>
</evidence>
<evidence type="ECO:0000256" key="11">
    <source>
        <dbReference type="SAM" id="SignalP"/>
    </source>
</evidence>
<dbReference type="FunFam" id="3.90.730.10:FF:000004">
    <property type="entry name" value="Ribonuclease T2-like"/>
    <property type="match status" value="1"/>
</dbReference>
<dbReference type="SUPFAM" id="SSF55895">
    <property type="entry name" value="Ribonuclease Rh-like"/>
    <property type="match status" value="1"/>
</dbReference>